<gene>
    <name evidence="2" type="ORF">EDD33_0092</name>
</gene>
<evidence type="ECO:0000259" key="1">
    <source>
        <dbReference type="Pfam" id="PF13399"/>
    </source>
</evidence>
<dbReference type="RefSeq" id="WP_170169659.1">
    <property type="nucleotide sequence ID" value="NZ_RKHO01000001.1"/>
</dbReference>
<dbReference type="Pfam" id="PF13399">
    <property type="entry name" value="LytR_C"/>
    <property type="match status" value="1"/>
</dbReference>
<dbReference type="Gene3D" id="3.30.70.2390">
    <property type="match status" value="1"/>
</dbReference>
<sequence length="171" mass="17968">MHRRHLTTAATLVVLLLVLAGMAVFGVRAATAPFPSSGGADAGCTEAEKQVQEFITRRDVQVSVYNAGSKSGLAGTTLQKLEDAGFRGGNAGNAPDDATVPRAIVWTTEAQDPAAQLVASALGPRTRVRLVPEDLGPGVDVVVGDRFDRVDPKAPRRIKLDQPVEKCIDVG</sequence>
<dbReference type="InterPro" id="IPR027381">
    <property type="entry name" value="LytR/CpsA/Psr_C"/>
</dbReference>
<evidence type="ECO:0000313" key="2">
    <source>
        <dbReference type="EMBL" id="ROR89275.1"/>
    </source>
</evidence>
<feature type="domain" description="LytR/CpsA/Psr regulator C-terminal" evidence="1">
    <location>
        <begin position="59"/>
        <end position="147"/>
    </location>
</feature>
<dbReference type="EMBL" id="RKHO01000001">
    <property type="protein sequence ID" value="ROR89275.1"/>
    <property type="molecule type" value="Genomic_DNA"/>
</dbReference>
<dbReference type="Proteomes" id="UP000281738">
    <property type="component" value="Unassembled WGS sequence"/>
</dbReference>
<evidence type="ECO:0000313" key="3">
    <source>
        <dbReference type="Proteomes" id="UP000281738"/>
    </source>
</evidence>
<keyword evidence="3" id="KW-1185">Reference proteome</keyword>
<reference evidence="2 3" key="1">
    <citation type="submission" date="2018-11" db="EMBL/GenBank/DDBJ databases">
        <title>Sequencing the genomes of 1000 actinobacteria strains.</title>
        <authorList>
            <person name="Klenk H.-P."/>
        </authorList>
    </citation>
    <scope>NUCLEOTIDE SEQUENCE [LARGE SCALE GENOMIC DNA]</scope>
    <source>
        <strain evidence="2 3">DSM 12652</strain>
    </source>
</reference>
<organism evidence="2 3">
    <name type="scientific">Nocardioides aurantiacus</name>
    <dbReference type="NCBI Taxonomy" id="86796"/>
    <lineage>
        <taxon>Bacteria</taxon>
        <taxon>Bacillati</taxon>
        <taxon>Actinomycetota</taxon>
        <taxon>Actinomycetes</taxon>
        <taxon>Propionibacteriales</taxon>
        <taxon>Nocardioidaceae</taxon>
        <taxon>Nocardioides</taxon>
    </lineage>
</organism>
<accession>A0A3N2CP36</accession>
<comment type="caution">
    <text evidence="2">The sequence shown here is derived from an EMBL/GenBank/DDBJ whole genome shotgun (WGS) entry which is preliminary data.</text>
</comment>
<proteinExistence type="predicted"/>
<name>A0A3N2CP36_9ACTN</name>
<dbReference type="AlphaFoldDB" id="A0A3N2CP36"/>
<protein>
    <submittedName>
        <fullName evidence="2">LytR cell envelope-related transcriptional attenuator</fullName>
    </submittedName>
</protein>